<gene>
    <name evidence="3" type="primary">LOC120257362</name>
</gene>
<proteinExistence type="predicted"/>
<dbReference type="RefSeq" id="XP_039120776.1">
    <property type="nucleotide sequence ID" value="XM_039264842.1"/>
</dbReference>
<sequence>MAEGTRMKDLSAKIDNIFSIMDQREECFLAAMNQRDAKNITAEPAASLHMEVTPAHLLTEETACNQESHVPIKSVRVDFPKFEGDDVLNWIFKAEQYFTYYHIPDPDRLELASIHFDGPVVPWYQMLTKTCMVSTWTELVTALEEDYGPTDYESPEFSLFRITQQESVTTYYHQFTALANRVNGVSSKALIACFIGGLKEDIQRDIIPLKPLTLPKAASLARLYEKKIYCYFTC</sequence>
<evidence type="ECO:0000259" key="1">
    <source>
        <dbReference type="Pfam" id="PF03732"/>
    </source>
</evidence>
<accession>A0AB40B0G1</accession>
<organism evidence="2 3">
    <name type="scientific">Dioscorea cayennensis subsp. rotundata</name>
    <name type="common">White Guinea yam</name>
    <name type="synonym">Dioscorea rotundata</name>
    <dbReference type="NCBI Taxonomy" id="55577"/>
    <lineage>
        <taxon>Eukaryota</taxon>
        <taxon>Viridiplantae</taxon>
        <taxon>Streptophyta</taxon>
        <taxon>Embryophyta</taxon>
        <taxon>Tracheophyta</taxon>
        <taxon>Spermatophyta</taxon>
        <taxon>Magnoliopsida</taxon>
        <taxon>Liliopsida</taxon>
        <taxon>Dioscoreales</taxon>
        <taxon>Dioscoreaceae</taxon>
        <taxon>Dioscorea</taxon>
    </lineage>
</organism>
<dbReference type="Proteomes" id="UP001515500">
    <property type="component" value="Unplaced"/>
</dbReference>
<evidence type="ECO:0000313" key="2">
    <source>
        <dbReference type="Proteomes" id="UP001515500"/>
    </source>
</evidence>
<dbReference type="InterPro" id="IPR005162">
    <property type="entry name" value="Retrotrans_gag_dom"/>
</dbReference>
<feature type="domain" description="Retrotransposon gag" evidence="1">
    <location>
        <begin position="111"/>
        <end position="200"/>
    </location>
</feature>
<reference evidence="3" key="1">
    <citation type="submission" date="2025-08" db="UniProtKB">
        <authorList>
            <consortium name="RefSeq"/>
        </authorList>
    </citation>
    <scope>IDENTIFICATION</scope>
</reference>
<protein>
    <submittedName>
        <fullName evidence="3">Uncharacterized protein LOC120257362 isoform X2</fullName>
    </submittedName>
</protein>
<dbReference type="AlphaFoldDB" id="A0AB40B0G1"/>
<keyword evidence="2" id="KW-1185">Reference proteome</keyword>
<dbReference type="Pfam" id="PF03732">
    <property type="entry name" value="Retrotrans_gag"/>
    <property type="match status" value="1"/>
</dbReference>
<name>A0AB40B0G1_DIOCR</name>
<dbReference type="GeneID" id="120257362"/>
<evidence type="ECO:0000313" key="3">
    <source>
        <dbReference type="RefSeq" id="XP_039120776.1"/>
    </source>
</evidence>